<proteinExistence type="predicted"/>
<feature type="domain" description="Reverse transcriptase Ty1/copia-type" evidence="1">
    <location>
        <begin position="682"/>
        <end position="732"/>
    </location>
</feature>
<evidence type="ECO:0000313" key="2">
    <source>
        <dbReference type="EMBL" id="GEU71039.1"/>
    </source>
</evidence>
<reference evidence="2" key="1">
    <citation type="journal article" date="2019" name="Sci. Rep.">
        <title>Draft genome of Tanacetum cinerariifolium, the natural source of mosquito coil.</title>
        <authorList>
            <person name="Yamashiro T."/>
            <person name="Shiraishi A."/>
            <person name="Satake H."/>
            <person name="Nakayama K."/>
        </authorList>
    </citation>
    <scope>NUCLEOTIDE SEQUENCE</scope>
</reference>
<accession>A0A6L2MC01</accession>
<organism evidence="2">
    <name type="scientific">Tanacetum cinerariifolium</name>
    <name type="common">Dalmatian daisy</name>
    <name type="synonym">Chrysanthemum cinerariifolium</name>
    <dbReference type="NCBI Taxonomy" id="118510"/>
    <lineage>
        <taxon>Eukaryota</taxon>
        <taxon>Viridiplantae</taxon>
        <taxon>Streptophyta</taxon>
        <taxon>Embryophyta</taxon>
        <taxon>Tracheophyta</taxon>
        <taxon>Spermatophyta</taxon>
        <taxon>Magnoliopsida</taxon>
        <taxon>eudicotyledons</taxon>
        <taxon>Gunneridae</taxon>
        <taxon>Pentapetalae</taxon>
        <taxon>asterids</taxon>
        <taxon>campanulids</taxon>
        <taxon>Asterales</taxon>
        <taxon>Asteraceae</taxon>
        <taxon>Asteroideae</taxon>
        <taxon>Anthemideae</taxon>
        <taxon>Anthemidinae</taxon>
        <taxon>Tanacetum</taxon>
    </lineage>
</organism>
<dbReference type="Pfam" id="PF07727">
    <property type="entry name" value="RVT_2"/>
    <property type="match status" value="1"/>
</dbReference>
<name>A0A6L2MC01_TANCI</name>
<sequence>MFMDWFCERRGITELKPQDLEGPAFEIIKVFHPDVIHLQFQIGECYKLLIDSIEYLRYSSKGSRPALSISKMKAAFYPDVSLDQMVPDQIWIEEEYKHTFEGDRRAVGTHMRILSVVRIEVFSMYWYDYMKKTVLRRHLNHLPPKDKKILTTVVNLWTRHLVIQQLVEDFQLGIESYQTQLNLTKPRWDATGFKYKHDYIVIDSPRAVTFRDRYRVYMIMRCNKIHKFSDGALQQIDEALAYRVKEFKINRMNQNLNTRGENVAVCSSLRSLKPKCTIESRAKRSSKIISLRHYSVMLASSHTVKSKTDIKSPTHYPCCIARTSECYKSIMELYMQNKEKGRMILESVEHGLLIWPTIEENTVTRTKKYVELSATEKIQADCDLKETNIILQDPGIVEGPVIQSVITHNAAYRADDLDAYGFDYDEVSTVKAVLLANLSSYRLEVLSEILVNVLSHNENGLRNKLYTILLTNLLLCLSKLRLLGNLLRQFKGKDIVDNAVQASKATIIAPGMYKLNPVTLAPKDNNKETYIYYLKHTLEQAAFHREIVKQAKSLNPLDSTSYSAFSVTAATRAVDLADSPVSTLIDQDAPSTTPHFHDDPLHESLHEDLTSQGSSSNVRLIHTLFESLGRWTKDHPIENVIEVPSHSVSTRKQLQTDAMWCYFDAFLTSVKPKNFKQAMTKPVLKNKARLVAQGFRHEEGVNFEESFAPVARIEAIRIFVANSANMNMMIFQPEKVYISQPEGFVDQDNPSHV</sequence>
<dbReference type="EMBL" id="BKCJ010006229">
    <property type="protein sequence ID" value="GEU71039.1"/>
    <property type="molecule type" value="Genomic_DNA"/>
</dbReference>
<comment type="caution">
    <text evidence="2">The sequence shown here is derived from an EMBL/GenBank/DDBJ whole genome shotgun (WGS) entry which is preliminary data.</text>
</comment>
<dbReference type="AlphaFoldDB" id="A0A6L2MC01"/>
<gene>
    <name evidence="2" type="ORF">Tci_043017</name>
</gene>
<protein>
    <recommendedName>
        <fullName evidence="1">Reverse transcriptase Ty1/copia-type domain-containing protein</fullName>
    </recommendedName>
</protein>
<dbReference type="InterPro" id="IPR013103">
    <property type="entry name" value="RVT_2"/>
</dbReference>
<evidence type="ECO:0000259" key="1">
    <source>
        <dbReference type="Pfam" id="PF07727"/>
    </source>
</evidence>